<organism evidence="2 3">
    <name type="scientific">Naasia aerilata</name>
    <dbReference type="NCBI Taxonomy" id="1162966"/>
    <lineage>
        <taxon>Bacteria</taxon>
        <taxon>Bacillati</taxon>
        <taxon>Actinomycetota</taxon>
        <taxon>Actinomycetes</taxon>
        <taxon>Micrococcales</taxon>
        <taxon>Microbacteriaceae</taxon>
        <taxon>Naasia</taxon>
    </lineage>
</organism>
<accession>A0ABN6XQ33</accession>
<evidence type="ECO:0000313" key="3">
    <source>
        <dbReference type="Proteomes" id="UP001321498"/>
    </source>
</evidence>
<sequence length="157" mass="17454">MVFLAIELMGARPPPYGSPRPACNPAGAARTAAGRDVSSSGRKGAPLDPIDTLDTLRAEARNELDAEIERRCRDGEDPWQFIHELPSVDERVVRILRFDAIETQGLHQERAQAYHPTARPGQAERFEFGLLRTIALEHPELTRTVWSMLGRLGPSFA</sequence>
<dbReference type="EMBL" id="AP027731">
    <property type="protein sequence ID" value="BDZ47092.1"/>
    <property type="molecule type" value="Genomic_DNA"/>
</dbReference>
<protein>
    <recommendedName>
        <fullName evidence="4">DUF5655 domain-containing protein</fullName>
    </recommendedName>
</protein>
<gene>
    <name evidence="2" type="ORF">GCM10025866_30010</name>
</gene>
<dbReference type="Proteomes" id="UP001321498">
    <property type="component" value="Chromosome"/>
</dbReference>
<evidence type="ECO:0000313" key="2">
    <source>
        <dbReference type="EMBL" id="BDZ47092.1"/>
    </source>
</evidence>
<proteinExistence type="predicted"/>
<feature type="region of interest" description="Disordered" evidence="1">
    <location>
        <begin position="15"/>
        <end position="48"/>
    </location>
</feature>
<evidence type="ECO:0008006" key="4">
    <source>
        <dbReference type="Google" id="ProtNLM"/>
    </source>
</evidence>
<name>A0ABN6XQ33_9MICO</name>
<evidence type="ECO:0000256" key="1">
    <source>
        <dbReference type="SAM" id="MobiDB-lite"/>
    </source>
</evidence>
<reference evidence="3" key="1">
    <citation type="journal article" date="2019" name="Int. J. Syst. Evol. Microbiol.">
        <title>The Global Catalogue of Microorganisms (GCM) 10K type strain sequencing project: providing services to taxonomists for standard genome sequencing and annotation.</title>
        <authorList>
            <consortium name="The Broad Institute Genomics Platform"/>
            <consortium name="The Broad Institute Genome Sequencing Center for Infectious Disease"/>
            <person name="Wu L."/>
            <person name="Ma J."/>
        </authorList>
    </citation>
    <scope>NUCLEOTIDE SEQUENCE [LARGE SCALE GENOMIC DNA]</scope>
    <source>
        <strain evidence="3">NBRC 108725</strain>
    </source>
</reference>
<keyword evidence="3" id="KW-1185">Reference proteome</keyword>